<dbReference type="RefSeq" id="WP_332716549.1">
    <property type="nucleotide sequence ID" value="NZ_CP146275.1"/>
</dbReference>
<dbReference type="GO" id="GO:0005524">
    <property type="term" value="F:ATP binding"/>
    <property type="evidence" value="ECO:0007669"/>
    <property type="project" value="UniProtKB-KW"/>
</dbReference>
<dbReference type="InterPro" id="IPR049945">
    <property type="entry name" value="AAA_22"/>
</dbReference>
<keyword evidence="3" id="KW-1185">Reference proteome</keyword>
<dbReference type="Gene3D" id="3.40.50.300">
    <property type="entry name" value="P-loop containing nucleotide triphosphate hydrolases"/>
    <property type="match status" value="1"/>
</dbReference>
<dbReference type="EMBL" id="CP146275">
    <property type="protein sequence ID" value="WWT34093.1"/>
    <property type="molecule type" value="Genomic_DNA"/>
</dbReference>
<reference evidence="2 3" key="1">
    <citation type="submission" date="2024-02" db="EMBL/GenBank/DDBJ databases">
        <title>Complete genome sequence of Pelagibacterium nitratireducens ZH15.</title>
        <authorList>
            <person name="Zhao L.H."/>
        </authorList>
    </citation>
    <scope>NUCLEOTIDE SEQUENCE [LARGE SCALE GENOMIC DNA]</scope>
    <source>
        <strain evidence="2 3">ZH15</strain>
    </source>
</reference>
<keyword evidence="2" id="KW-0547">Nucleotide-binding</keyword>
<name>A0ABZ2I513_9HYPH</name>
<accession>A0ABZ2I513</accession>
<protein>
    <submittedName>
        <fullName evidence="2">ATP-binding protein</fullName>
    </submittedName>
</protein>
<dbReference type="Proteomes" id="UP001369958">
    <property type="component" value="Chromosome"/>
</dbReference>
<gene>
    <name evidence="2" type="ORF">V6617_06420</name>
</gene>
<organism evidence="2 3">
    <name type="scientific">Pelagibacterium nitratireducens</name>
    <dbReference type="NCBI Taxonomy" id="1046114"/>
    <lineage>
        <taxon>Bacteria</taxon>
        <taxon>Pseudomonadati</taxon>
        <taxon>Pseudomonadota</taxon>
        <taxon>Alphaproteobacteria</taxon>
        <taxon>Hyphomicrobiales</taxon>
        <taxon>Devosiaceae</taxon>
        <taxon>Pelagibacterium</taxon>
    </lineage>
</organism>
<evidence type="ECO:0000259" key="1">
    <source>
        <dbReference type="Pfam" id="PF13401"/>
    </source>
</evidence>
<sequence length="341" mass="37841">MAKNIAPSTTAVITATVWNTFESLYIQHGALEKAHDQFDAVRLAFAKNRESNSPTRGLCIFAPSHSGKSHTIRSYVRQKIVPALLAEDPALSVMDVEDLVREQKKVVHVTLSAQATPKSLAVDILTALEDDEPDRGTKQTLWRRVHKLLKSAGTELLVIDEVQHLAHRRIRYKQNSDEIVYDHQQDQTVADTLKVMMIRGSVPIVFCGILQSRQLLFASTQFKGRVLDEIRFETLRWAVESERMEFFAFCGRLALKLKQTGLLTEEPPLVHDDVPSALYAASGGRLGLVCRIVEKATILALTSGSTTISRDHLSMAVDIVIVARGESAHNPFNNNPGATLV</sequence>
<feature type="domain" description="ORC1/DEAH AAA+ ATPase" evidence="1">
    <location>
        <begin position="58"/>
        <end position="211"/>
    </location>
</feature>
<dbReference type="InterPro" id="IPR027417">
    <property type="entry name" value="P-loop_NTPase"/>
</dbReference>
<dbReference type="SUPFAM" id="SSF52540">
    <property type="entry name" value="P-loop containing nucleoside triphosphate hydrolases"/>
    <property type="match status" value="1"/>
</dbReference>
<evidence type="ECO:0000313" key="2">
    <source>
        <dbReference type="EMBL" id="WWT34093.1"/>
    </source>
</evidence>
<evidence type="ECO:0000313" key="3">
    <source>
        <dbReference type="Proteomes" id="UP001369958"/>
    </source>
</evidence>
<proteinExistence type="predicted"/>
<dbReference type="Pfam" id="PF13401">
    <property type="entry name" value="AAA_22"/>
    <property type="match status" value="1"/>
</dbReference>
<keyword evidence="2" id="KW-0067">ATP-binding</keyword>